<protein>
    <submittedName>
        <fullName evidence="1">Unnamed protein product</fullName>
    </submittedName>
</protein>
<evidence type="ECO:0000313" key="1">
    <source>
        <dbReference type="EMBL" id="GMF03388.1"/>
    </source>
</evidence>
<keyword evidence="2" id="KW-1185">Reference proteome</keyword>
<proteinExistence type="predicted"/>
<comment type="caution">
    <text evidence="1">The sequence shown here is derived from an EMBL/GenBank/DDBJ whole genome shotgun (WGS) entry which is preliminary data.</text>
</comment>
<reference evidence="1" key="1">
    <citation type="submission" date="2023-04" db="EMBL/GenBank/DDBJ databases">
        <title>Ambrosiozyma monospora NBRC 10751.</title>
        <authorList>
            <person name="Ichikawa N."/>
            <person name="Sato H."/>
            <person name="Tonouchi N."/>
        </authorList>
    </citation>
    <scope>NUCLEOTIDE SEQUENCE</scope>
    <source>
        <strain evidence="1">NBRC 10751</strain>
    </source>
</reference>
<name>A0ACB5U6M6_AMBMO</name>
<organism evidence="1 2">
    <name type="scientific">Ambrosiozyma monospora</name>
    <name type="common">Yeast</name>
    <name type="synonym">Endomycopsis monosporus</name>
    <dbReference type="NCBI Taxonomy" id="43982"/>
    <lineage>
        <taxon>Eukaryota</taxon>
        <taxon>Fungi</taxon>
        <taxon>Dikarya</taxon>
        <taxon>Ascomycota</taxon>
        <taxon>Saccharomycotina</taxon>
        <taxon>Pichiomycetes</taxon>
        <taxon>Pichiales</taxon>
        <taxon>Pichiaceae</taxon>
        <taxon>Ambrosiozyma</taxon>
    </lineage>
</organism>
<dbReference type="Proteomes" id="UP001165064">
    <property type="component" value="Unassembled WGS sequence"/>
</dbReference>
<sequence length="239" mass="27354">MNSLACISLKYAELLAFEQLTNSKLLQTVFCGFTEGKINFGPTYKMRAVGVYDEKRLPAYTDRILFASQMDLKQNLYNCHLMEGSDHVPVYSEFTVTVDQVDQPILAQLKYKFDQYYKNVIEKMELIEIEPKVINLKTCLGMEETVTFKIHNVCEEELVYHITGGDSGLFKRTDTVLAMQMGVLAPKESKTVTMQLDPRKIGDIHRCFTVNLKDFEKLEYNKSKSIDINTTTKTIIGVD</sequence>
<dbReference type="EMBL" id="BSXS01012999">
    <property type="protein sequence ID" value="GMF03388.1"/>
    <property type="molecule type" value="Genomic_DNA"/>
</dbReference>
<evidence type="ECO:0000313" key="2">
    <source>
        <dbReference type="Proteomes" id="UP001165064"/>
    </source>
</evidence>
<gene>
    <name evidence="1" type="ORF">Amon02_001176800</name>
</gene>
<accession>A0ACB5U6M6</accession>